<feature type="region of interest" description="Disordered" evidence="1">
    <location>
        <begin position="1"/>
        <end position="28"/>
    </location>
</feature>
<evidence type="ECO:0000313" key="2">
    <source>
        <dbReference type="EMBL" id="MBW0461806.1"/>
    </source>
</evidence>
<sequence length="150" mass="16587">MSSFRGNTAVVRGGSKVRVRRKAEGPRSGCCSPFTPTVDMGLGKANSCKDSTRFTDRISPPVTGRQAKATHEDDCARRTGPPIFHLTLRRQARNAICEMFGGAHQILSLSAAPLAERRKANSSENSLFSLIWKFSLFIFDNFLQKDLIIK</sequence>
<organism evidence="2 3">
    <name type="scientific">Austropuccinia psidii MF-1</name>
    <dbReference type="NCBI Taxonomy" id="1389203"/>
    <lineage>
        <taxon>Eukaryota</taxon>
        <taxon>Fungi</taxon>
        <taxon>Dikarya</taxon>
        <taxon>Basidiomycota</taxon>
        <taxon>Pucciniomycotina</taxon>
        <taxon>Pucciniomycetes</taxon>
        <taxon>Pucciniales</taxon>
        <taxon>Sphaerophragmiaceae</taxon>
        <taxon>Austropuccinia</taxon>
    </lineage>
</organism>
<dbReference type="AlphaFoldDB" id="A0A9Q3BAE4"/>
<dbReference type="EMBL" id="AVOT02000226">
    <property type="protein sequence ID" value="MBW0461806.1"/>
    <property type="molecule type" value="Genomic_DNA"/>
</dbReference>
<proteinExistence type="predicted"/>
<gene>
    <name evidence="2" type="ORF">O181_001521</name>
</gene>
<evidence type="ECO:0000313" key="3">
    <source>
        <dbReference type="Proteomes" id="UP000765509"/>
    </source>
</evidence>
<accession>A0A9Q3BAE4</accession>
<name>A0A9Q3BAE4_9BASI</name>
<comment type="caution">
    <text evidence="2">The sequence shown here is derived from an EMBL/GenBank/DDBJ whole genome shotgun (WGS) entry which is preliminary data.</text>
</comment>
<reference evidence="2" key="1">
    <citation type="submission" date="2021-03" db="EMBL/GenBank/DDBJ databases">
        <title>Draft genome sequence of rust myrtle Austropuccinia psidii MF-1, a brazilian biotype.</title>
        <authorList>
            <person name="Quecine M.C."/>
            <person name="Pachon D.M.R."/>
            <person name="Bonatelli M.L."/>
            <person name="Correr F.H."/>
            <person name="Franceschini L.M."/>
            <person name="Leite T.F."/>
            <person name="Margarido G.R.A."/>
            <person name="Almeida C.A."/>
            <person name="Ferrarezi J.A."/>
            <person name="Labate C.A."/>
        </authorList>
    </citation>
    <scope>NUCLEOTIDE SEQUENCE</scope>
    <source>
        <strain evidence="2">MF-1</strain>
    </source>
</reference>
<protein>
    <submittedName>
        <fullName evidence="2">Uncharacterized protein</fullName>
    </submittedName>
</protein>
<keyword evidence="3" id="KW-1185">Reference proteome</keyword>
<dbReference type="Proteomes" id="UP000765509">
    <property type="component" value="Unassembled WGS sequence"/>
</dbReference>
<evidence type="ECO:0000256" key="1">
    <source>
        <dbReference type="SAM" id="MobiDB-lite"/>
    </source>
</evidence>